<feature type="compositionally biased region" description="Polar residues" evidence="1">
    <location>
        <begin position="13"/>
        <end position="27"/>
    </location>
</feature>
<dbReference type="PANTHER" id="PTHR45913">
    <property type="entry name" value="EPM2A-INTERACTING PROTEIN 1"/>
    <property type="match status" value="1"/>
</dbReference>
<sequence>MADCSESRKRKNNSSINDLNENDNAGSSKVAKTKTRYYQDSYLNYGFTFVDKKGIQHPRCLLCGDILANEAMVPSKLQRHFQTKHHNANNKNSAYFRCLMDSQQKQAQLFMKTVSVSDKAQLASFEVAELVAMAMKPHTIVESLIMPACKIMVKTMLGDDAEKVISKMPSSNNTVSRRIEAMSSDINNNVCVLLQTCKRFALQINESTDVSGKSQLLAFVRFSNSTKMLEQFLFCKELIETKGEDVFKHVCTFFSENDLLWEWCVAICTDGAPSMTGKMRGFTAFAKRENPNIITTHCFIHREALVSKTLGTELQSVLDQVIKIVNFIKVHPVKCRLFEKLCKDMGSEHYTLLMHTEVRWLSRGKVLSRVYELRDELRQFFLNEQANNEFVTLLADPTWCSKLAYLVDIFEVLNALNSGMQGNDSNILSVTDKLQAFRRKLLMWTSEIETTYLICMFPRAVQADPGAVVLHDVIVKHLSQLGDNLQHYFPSLDIPGNDWTRNPFHQQLDLSNLQMTEKEQLLDIASDRTLQLKFKDMNLTEFWIMVEKERPVLGAKAVGILIPFCTTYLCEKAFSALTLLKTKHRGCLLSVENDLRVCLSTAVRARIDKLSNSLRSQPSH</sequence>
<keyword evidence="3" id="KW-1185">Reference proteome</keyword>
<dbReference type="SUPFAM" id="SSF53098">
    <property type="entry name" value="Ribonuclease H-like"/>
    <property type="match status" value="1"/>
</dbReference>
<evidence type="ECO:0000313" key="3">
    <source>
        <dbReference type="Proteomes" id="UP000694620"/>
    </source>
</evidence>
<protein>
    <submittedName>
        <fullName evidence="2">SCAN domain-containing protein 3-like</fullName>
    </submittedName>
</protein>
<dbReference type="AlphaFoldDB" id="A0A8C4RVL9"/>
<gene>
    <name evidence="2" type="primary">LOC127526641</name>
</gene>
<feature type="region of interest" description="Disordered" evidence="1">
    <location>
        <begin position="1"/>
        <end position="30"/>
    </location>
</feature>
<dbReference type="Ensembl" id="ENSECRT00000005952.1">
    <property type="protein sequence ID" value="ENSECRP00000005853.1"/>
    <property type="gene ID" value="ENSECRG00000003925.1"/>
</dbReference>
<accession>A0A8C4RVL9</accession>
<dbReference type="PANTHER" id="PTHR45913:SF19">
    <property type="entry name" value="LOW QUALITY PROTEIN: ZINC FINGER BED DOMAIN-CONTAINING PROTEIN 5-LIKE"/>
    <property type="match status" value="1"/>
</dbReference>
<name>A0A8C4RVL9_ERPCA</name>
<organism evidence="2 3">
    <name type="scientific">Erpetoichthys calabaricus</name>
    <name type="common">Rope fish</name>
    <name type="synonym">Calamoichthys calabaricus</name>
    <dbReference type="NCBI Taxonomy" id="27687"/>
    <lineage>
        <taxon>Eukaryota</taxon>
        <taxon>Metazoa</taxon>
        <taxon>Chordata</taxon>
        <taxon>Craniata</taxon>
        <taxon>Vertebrata</taxon>
        <taxon>Euteleostomi</taxon>
        <taxon>Actinopterygii</taxon>
        <taxon>Polypteriformes</taxon>
        <taxon>Polypteridae</taxon>
        <taxon>Erpetoichthys</taxon>
    </lineage>
</organism>
<reference evidence="2" key="3">
    <citation type="submission" date="2025-09" db="UniProtKB">
        <authorList>
            <consortium name="Ensembl"/>
        </authorList>
    </citation>
    <scope>IDENTIFICATION</scope>
</reference>
<reference evidence="2" key="1">
    <citation type="submission" date="2021-06" db="EMBL/GenBank/DDBJ databases">
        <authorList>
            <consortium name="Wellcome Sanger Institute Data Sharing"/>
        </authorList>
    </citation>
    <scope>NUCLEOTIDE SEQUENCE [LARGE SCALE GENOMIC DNA]</scope>
</reference>
<dbReference type="Proteomes" id="UP000694620">
    <property type="component" value="Chromosome 3"/>
</dbReference>
<reference evidence="2" key="2">
    <citation type="submission" date="2025-08" db="UniProtKB">
        <authorList>
            <consortium name="Ensembl"/>
        </authorList>
    </citation>
    <scope>IDENTIFICATION</scope>
</reference>
<dbReference type="InterPro" id="IPR012337">
    <property type="entry name" value="RNaseH-like_sf"/>
</dbReference>
<proteinExistence type="predicted"/>
<dbReference type="GeneTree" id="ENSGT00940000160436"/>
<evidence type="ECO:0000313" key="2">
    <source>
        <dbReference type="Ensembl" id="ENSECRP00000005853.1"/>
    </source>
</evidence>
<evidence type="ECO:0000256" key="1">
    <source>
        <dbReference type="SAM" id="MobiDB-lite"/>
    </source>
</evidence>